<evidence type="ECO:0000313" key="1">
    <source>
        <dbReference type="EMBL" id="KAK8766458.1"/>
    </source>
</evidence>
<dbReference type="GO" id="GO:0006508">
    <property type="term" value="P:proteolysis"/>
    <property type="evidence" value="ECO:0007669"/>
    <property type="project" value="InterPro"/>
</dbReference>
<dbReference type="Gene3D" id="1.10.1380.10">
    <property type="entry name" value="Neutral endopeptidase , domain2"/>
    <property type="match status" value="1"/>
</dbReference>
<dbReference type="InterPro" id="IPR000718">
    <property type="entry name" value="Peptidase_M13"/>
</dbReference>
<organism evidence="1 2">
    <name type="scientific">Amblyomma americanum</name>
    <name type="common">Lone star tick</name>
    <dbReference type="NCBI Taxonomy" id="6943"/>
    <lineage>
        <taxon>Eukaryota</taxon>
        <taxon>Metazoa</taxon>
        <taxon>Ecdysozoa</taxon>
        <taxon>Arthropoda</taxon>
        <taxon>Chelicerata</taxon>
        <taxon>Arachnida</taxon>
        <taxon>Acari</taxon>
        <taxon>Parasitiformes</taxon>
        <taxon>Ixodida</taxon>
        <taxon>Ixodoidea</taxon>
        <taxon>Ixodidae</taxon>
        <taxon>Amblyomminae</taxon>
        <taxon>Amblyomma</taxon>
    </lineage>
</organism>
<dbReference type="EMBL" id="JARKHS020026317">
    <property type="protein sequence ID" value="KAK8766458.1"/>
    <property type="molecule type" value="Genomic_DNA"/>
</dbReference>
<protein>
    <submittedName>
        <fullName evidence="1">Uncharacterized protein</fullName>
    </submittedName>
</protein>
<dbReference type="Proteomes" id="UP001321473">
    <property type="component" value="Unassembled WGS sequence"/>
</dbReference>
<keyword evidence="2" id="KW-1185">Reference proteome</keyword>
<dbReference type="GO" id="GO:0004222">
    <property type="term" value="F:metalloendopeptidase activity"/>
    <property type="evidence" value="ECO:0007669"/>
    <property type="project" value="InterPro"/>
</dbReference>
<accession>A0AAQ4DVG8</accession>
<sequence length="347" mass="39514">MTFADLWKKLGEDKTHVLISWMAARYASLFVNYELVSNYYGTTNKDFIKYMHEHWCYELAYVFFGDFLFAPYNAIVFQRDVRRDVEHIALNIRNEFQARLSKRLTHPVDAYMEVLWSSLEAVLSWLTTTVHQRETESIEINSLLPDMNLSLTRNLEAAWKTTRRASNATPPQKLGWRAVHMFLPYDLRFGDFVLALYILLFPCYDMNVVDAVKYGALGAHMAKASVDLFLNNYAISNLTDQAAEDALDCASMSDTTKATKTLSDVTPLDVLLQVFAAYGSQWMLAGLKSLTATQLLFIAWCYIRCCGYSEPLDDECNTAVKHATAFSTAFTCTRGAPLNVEKKCSIF</sequence>
<dbReference type="AlphaFoldDB" id="A0AAQ4DVG8"/>
<reference evidence="1 2" key="1">
    <citation type="journal article" date="2023" name="Arcadia Sci">
        <title>De novo assembly of a long-read Amblyomma americanum tick genome.</title>
        <authorList>
            <person name="Chou S."/>
            <person name="Poskanzer K.E."/>
            <person name="Rollins M."/>
            <person name="Thuy-Boun P.S."/>
        </authorList>
    </citation>
    <scope>NUCLEOTIDE SEQUENCE [LARGE SCALE GENOMIC DNA]</scope>
    <source>
        <strain evidence="1">F_SG_1</strain>
        <tissue evidence="1">Salivary glands</tissue>
    </source>
</reference>
<evidence type="ECO:0000313" key="2">
    <source>
        <dbReference type="Proteomes" id="UP001321473"/>
    </source>
</evidence>
<name>A0AAQ4DVG8_AMBAM</name>
<gene>
    <name evidence="1" type="ORF">V5799_006758</name>
</gene>
<proteinExistence type="predicted"/>
<dbReference type="InterPro" id="IPR024079">
    <property type="entry name" value="MetalloPept_cat_dom_sf"/>
</dbReference>
<comment type="caution">
    <text evidence="1">The sequence shown here is derived from an EMBL/GenBank/DDBJ whole genome shotgun (WGS) entry which is preliminary data.</text>
</comment>
<dbReference type="InterPro" id="IPR042089">
    <property type="entry name" value="Peptidase_M13_dom_2"/>
</dbReference>
<dbReference type="SUPFAM" id="SSF55486">
    <property type="entry name" value="Metalloproteases ('zincins'), catalytic domain"/>
    <property type="match status" value="1"/>
</dbReference>
<dbReference type="PROSITE" id="PS51885">
    <property type="entry name" value="NEPRILYSIN"/>
    <property type="match status" value="1"/>
</dbReference>
<dbReference type="Gene3D" id="3.40.390.10">
    <property type="entry name" value="Collagenase (Catalytic Domain)"/>
    <property type="match status" value="2"/>
</dbReference>